<dbReference type="RefSeq" id="WP_345252596.1">
    <property type="nucleotide sequence ID" value="NZ_BAABGY010000001.1"/>
</dbReference>
<reference evidence="3" key="1">
    <citation type="journal article" date="2019" name="Int. J. Syst. Evol. Microbiol.">
        <title>The Global Catalogue of Microorganisms (GCM) 10K type strain sequencing project: providing services to taxonomists for standard genome sequencing and annotation.</title>
        <authorList>
            <consortium name="The Broad Institute Genomics Platform"/>
            <consortium name="The Broad Institute Genome Sequencing Center for Infectious Disease"/>
            <person name="Wu L."/>
            <person name="Ma J."/>
        </authorList>
    </citation>
    <scope>NUCLEOTIDE SEQUENCE [LARGE SCALE GENOMIC DNA]</scope>
    <source>
        <strain evidence="3">JCM 17919</strain>
    </source>
</reference>
<gene>
    <name evidence="2" type="ORF">GCM10023184_00790</name>
</gene>
<name>A0ABP8G4J3_9BACT</name>
<dbReference type="InterPro" id="IPR000182">
    <property type="entry name" value="GNAT_dom"/>
</dbReference>
<dbReference type="PANTHER" id="PTHR43610">
    <property type="entry name" value="BLL6696 PROTEIN"/>
    <property type="match status" value="1"/>
</dbReference>
<dbReference type="Gene3D" id="3.40.630.30">
    <property type="match status" value="1"/>
</dbReference>
<organism evidence="2 3">
    <name type="scientific">Flaviaesturariibacter amylovorans</name>
    <dbReference type="NCBI Taxonomy" id="1084520"/>
    <lineage>
        <taxon>Bacteria</taxon>
        <taxon>Pseudomonadati</taxon>
        <taxon>Bacteroidota</taxon>
        <taxon>Chitinophagia</taxon>
        <taxon>Chitinophagales</taxon>
        <taxon>Chitinophagaceae</taxon>
        <taxon>Flaviaestuariibacter</taxon>
    </lineage>
</organism>
<evidence type="ECO:0000313" key="3">
    <source>
        <dbReference type="Proteomes" id="UP001501725"/>
    </source>
</evidence>
<evidence type="ECO:0000259" key="1">
    <source>
        <dbReference type="PROSITE" id="PS51186"/>
    </source>
</evidence>
<sequence>MQPIDTSLLRGRHLYLALLTKEYEPQLRTLARDERLWEFTKTLLINDTYDAQFDAYIAKAYGHAGADGQAFVIHRTSDDAVIGMTRFYDGNEEHKRVNIGYTWYVPEVWGQVYNKECKLLLLQYAFETWGLQRVGFEVAHQNLRSQKAVEKIGGTREGTLRKFMLRPDGSVRHTVLFSIIDEEWPEKKAKLFSMC</sequence>
<dbReference type="PROSITE" id="PS51186">
    <property type="entry name" value="GNAT"/>
    <property type="match status" value="1"/>
</dbReference>
<proteinExistence type="predicted"/>
<dbReference type="Pfam" id="PF13302">
    <property type="entry name" value="Acetyltransf_3"/>
    <property type="match status" value="1"/>
</dbReference>
<dbReference type="SUPFAM" id="SSF55729">
    <property type="entry name" value="Acyl-CoA N-acyltransferases (Nat)"/>
    <property type="match status" value="1"/>
</dbReference>
<evidence type="ECO:0000313" key="2">
    <source>
        <dbReference type="EMBL" id="GAA4317231.1"/>
    </source>
</evidence>
<dbReference type="Proteomes" id="UP001501725">
    <property type="component" value="Unassembled WGS sequence"/>
</dbReference>
<feature type="domain" description="N-acetyltransferase" evidence="1">
    <location>
        <begin position="25"/>
        <end position="178"/>
    </location>
</feature>
<protein>
    <recommendedName>
        <fullName evidence="1">N-acetyltransferase domain-containing protein</fullName>
    </recommendedName>
</protein>
<dbReference type="EMBL" id="BAABGY010000001">
    <property type="protein sequence ID" value="GAA4317231.1"/>
    <property type="molecule type" value="Genomic_DNA"/>
</dbReference>
<accession>A0ABP8G4J3</accession>
<dbReference type="InterPro" id="IPR016181">
    <property type="entry name" value="Acyl_CoA_acyltransferase"/>
</dbReference>
<keyword evidence="3" id="KW-1185">Reference proteome</keyword>
<comment type="caution">
    <text evidence="2">The sequence shown here is derived from an EMBL/GenBank/DDBJ whole genome shotgun (WGS) entry which is preliminary data.</text>
</comment>
<dbReference type="PANTHER" id="PTHR43610:SF1">
    <property type="entry name" value="N-ACETYLTRANSFERASE DOMAIN-CONTAINING PROTEIN"/>
    <property type="match status" value="1"/>
</dbReference>